<organism evidence="4 5">
    <name type="scientific">Arthrobacter ginkgonis</name>
    <dbReference type="NCBI Taxonomy" id="1630594"/>
    <lineage>
        <taxon>Bacteria</taxon>
        <taxon>Bacillati</taxon>
        <taxon>Actinomycetota</taxon>
        <taxon>Actinomycetes</taxon>
        <taxon>Micrococcales</taxon>
        <taxon>Micrococcaceae</taxon>
        <taxon>Arthrobacter</taxon>
    </lineage>
</organism>
<accession>A0ABP7C2N3</accession>
<keyword evidence="5" id="KW-1185">Reference proteome</keyword>
<dbReference type="Gene3D" id="1.10.10.2840">
    <property type="entry name" value="PucR C-terminal helix-turn-helix domain"/>
    <property type="match status" value="1"/>
</dbReference>
<dbReference type="InterPro" id="IPR041522">
    <property type="entry name" value="CdaR_GGDEF"/>
</dbReference>
<dbReference type="Pfam" id="PF17853">
    <property type="entry name" value="GGDEF_2"/>
    <property type="match status" value="1"/>
</dbReference>
<name>A0ABP7C2N3_9MICC</name>
<evidence type="ECO:0000256" key="1">
    <source>
        <dbReference type="ARBA" id="ARBA00006754"/>
    </source>
</evidence>
<evidence type="ECO:0000313" key="4">
    <source>
        <dbReference type="EMBL" id="GAA3675419.1"/>
    </source>
</evidence>
<dbReference type="InterPro" id="IPR042070">
    <property type="entry name" value="PucR_C-HTH_sf"/>
</dbReference>
<dbReference type="InterPro" id="IPR025736">
    <property type="entry name" value="PucR_C-HTH_dom"/>
</dbReference>
<dbReference type="PANTHER" id="PTHR33744:SF1">
    <property type="entry name" value="DNA-BINDING TRANSCRIPTIONAL ACTIVATOR ADER"/>
    <property type="match status" value="1"/>
</dbReference>
<sequence length="536" mass="56193">MTSTPAPPASAFTVSGCAELLTSSLVTVLGSEKQLARIVRGVTLHDPLAPHAEVGGHLVLGIGLDPHSPEFPSSVSAFALNGAAAVIVKARDSRDAFVTHELAEAGCAIIVIRPDADWALIASVARSVAESRPTASASGVPIGDLFGLANALASLAGGAVSLVDYVGRVVGYSTLPEQPIDEMRRQSTLALQEPVPPAASPSYAALYRSAGAVFIPGSEGKYGRVAVAIRANGEALGAIWVIQVDPGGAEQTLALLDSVEPLVALHMSHARRAIAGSEQRSTDLLRTLFEDQGHAHLAATQLGLLPECSHFVVAFGLRDDANRTLGGGQQRLLHLIRTHAHLRFPWAQTALLGPAVVALVASDSAPAVREFAERTVRVSEQGPEHLACAGIGGSAATIAEIGRSYREAMQATGALLSPMGSRASTSGGHIAAFDEVRVELGLARLGELLSEQGLDSGDDVARLLAHDREYGGSFALTLLTLLNRQGSVSETAAELHVHQNTVRYRIERAKKELGIDLSDASARLWLWLRLATARQP</sequence>
<dbReference type="RefSeq" id="WP_345149255.1">
    <property type="nucleotide sequence ID" value="NZ_BAABEO010000008.1"/>
</dbReference>
<dbReference type="Proteomes" id="UP001500752">
    <property type="component" value="Unassembled WGS sequence"/>
</dbReference>
<comment type="caution">
    <text evidence="4">The sequence shown here is derived from an EMBL/GenBank/DDBJ whole genome shotgun (WGS) entry which is preliminary data.</text>
</comment>
<evidence type="ECO:0000259" key="3">
    <source>
        <dbReference type="Pfam" id="PF17853"/>
    </source>
</evidence>
<gene>
    <name evidence="4" type="ORF">GCM10023081_12300</name>
</gene>
<reference evidence="5" key="1">
    <citation type="journal article" date="2019" name="Int. J. Syst. Evol. Microbiol.">
        <title>The Global Catalogue of Microorganisms (GCM) 10K type strain sequencing project: providing services to taxonomists for standard genome sequencing and annotation.</title>
        <authorList>
            <consortium name="The Broad Institute Genomics Platform"/>
            <consortium name="The Broad Institute Genome Sequencing Center for Infectious Disease"/>
            <person name="Wu L."/>
            <person name="Ma J."/>
        </authorList>
    </citation>
    <scope>NUCLEOTIDE SEQUENCE [LARGE SCALE GENOMIC DNA]</scope>
    <source>
        <strain evidence="5">JCM 30742</strain>
    </source>
</reference>
<dbReference type="EMBL" id="BAABEO010000008">
    <property type="protein sequence ID" value="GAA3675419.1"/>
    <property type="molecule type" value="Genomic_DNA"/>
</dbReference>
<protein>
    <submittedName>
        <fullName evidence="4">Helix-turn-helix domain-containing protein</fullName>
    </submittedName>
</protein>
<dbReference type="PANTHER" id="PTHR33744">
    <property type="entry name" value="CARBOHYDRATE DIACID REGULATOR"/>
    <property type="match status" value="1"/>
</dbReference>
<comment type="similarity">
    <text evidence="1">Belongs to the CdaR family.</text>
</comment>
<proteinExistence type="inferred from homology"/>
<dbReference type="InterPro" id="IPR051448">
    <property type="entry name" value="CdaR-like_regulators"/>
</dbReference>
<feature type="domain" description="CdaR GGDEF-like" evidence="3">
    <location>
        <begin position="295"/>
        <end position="411"/>
    </location>
</feature>
<feature type="domain" description="PucR C-terminal helix-turn-helix" evidence="2">
    <location>
        <begin position="477"/>
        <end position="530"/>
    </location>
</feature>
<evidence type="ECO:0000259" key="2">
    <source>
        <dbReference type="Pfam" id="PF13556"/>
    </source>
</evidence>
<dbReference type="Pfam" id="PF13556">
    <property type="entry name" value="HTH_30"/>
    <property type="match status" value="1"/>
</dbReference>
<evidence type="ECO:0000313" key="5">
    <source>
        <dbReference type="Proteomes" id="UP001500752"/>
    </source>
</evidence>